<accession>A0A0F9CXU8</accession>
<organism evidence="1">
    <name type="scientific">marine sediment metagenome</name>
    <dbReference type="NCBI Taxonomy" id="412755"/>
    <lineage>
        <taxon>unclassified sequences</taxon>
        <taxon>metagenomes</taxon>
        <taxon>ecological metagenomes</taxon>
    </lineage>
</organism>
<dbReference type="EMBL" id="LAZR01031287">
    <property type="protein sequence ID" value="KKL54188.1"/>
    <property type="molecule type" value="Genomic_DNA"/>
</dbReference>
<reference evidence="1" key="1">
    <citation type="journal article" date="2015" name="Nature">
        <title>Complex archaea that bridge the gap between prokaryotes and eukaryotes.</title>
        <authorList>
            <person name="Spang A."/>
            <person name="Saw J.H."/>
            <person name="Jorgensen S.L."/>
            <person name="Zaremba-Niedzwiedzka K."/>
            <person name="Martijn J."/>
            <person name="Lind A.E."/>
            <person name="van Eijk R."/>
            <person name="Schleper C."/>
            <person name="Guy L."/>
            <person name="Ettema T.J."/>
        </authorList>
    </citation>
    <scope>NUCLEOTIDE SEQUENCE</scope>
</reference>
<proteinExistence type="predicted"/>
<gene>
    <name evidence="1" type="ORF">LCGC14_2267920</name>
</gene>
<evidence type="ECO:0000313" key="1">
    <source>
        <dbReference type="EMBL" id="KKL54188.1"/>
    </source>
</evidence>
<dbReference type="AlphaFoldDB" id="A0A0F9CXU8"/>
<name>A0A0F9CXU8_9ZZZZ</name>
<comment type="caution">
    <text evidence="1">The sequence shown here is derived from an EMBL/GenBank/DDBJ whole genome shotgun (WGS) entry which is preliminary data.</text>
</comment>
<protein>
    <submittedName>
        <fullName evidence="1">Uncharacterized protein</fullName>
    </submittedName>
</protein>
<sequence length="62" mass="7240">MITILYYFNEILTMTQRAKEFKCPHCEFFPVTRENILAIKIGSVTYIFACPNCKKAIPVDTY</sequence>